<dbReference type="AlphaFoldDB" id="A0A5P1I6A1"/>
<accession>A0A5P1I6A1</accession>
<gene>
    <name evidence="1" type="ORF">ASP1069_00108</name>
</gene>
<keyword evidence="1" id="KW-0614">Plasmid</keyword>
<evidence type="ECO:0000313" key="1">
    <source>
        <dbReference type="EMBL" id="QBK17982.1"/>
    </source>
</evidence>
<reference evidence="1" key="1">
    <citation type="submission" date="2018-12" db="EMBL/GenBank/DDBJ databases">
        <authorList>
            <person name="Matos A.P."/>
            <person name="Cayo R."/>
            <person name="Almeida L.G.P."/>
            <person name="Streling A.P."/>
            <person name="Nodari C.S."/>
            <person name="Martins W.M.B.S."/>
            <person name="Narciso A.C."/>
            <person name="Silva R.M."/>
            <person name="Vasconcelos A.T.R."/>
            <person name="Gales A.C."/>
        </authorList>
    </citation>
    <scope>NUCLEOTIDE SEQUENCE</scope>
    <source>
        <strain evidence="1">Asp-1069</strain>
        <plasmid evidence="1">pAs1069_b</plasmid>
    </source>
</reference>
<dbReference type="EMBL" id="MK323041">
    <property type="protein sequence ID" value="QBK17982.1"/>
    <property type="molecule type" value="Genomic_DNA"/>
</dbReference>
<organism evidence="1">
    <name type="scientific">Acinetobacter seifertii</name>
    <dbReference type="NCBI Taxonomy" id="1530123"/>
    <lineage>
        <taxon>Bacteria</taxon>
        <taxon>Pseudomonadati</taxon>
        <taxon>Pseudomonadota</taxon>
        <taxon>Gammaproteobacteria</taxon>
        <taxon>Moraxellales</taxon>
        <taxon>Moraxellaceae</taxon>
        <taxon>Acinetobacter</taxon>
        <taxon>Acinetobacter calcoaceticus/baumannii complex</taxon>
    </lineage>
</organism>
<sequence>MAAYTSNTEKHLQKVDHSKSHWTDSYTIGDTVPVSGIYKCQGCNKEITSNKDDPFPPQNKHQHTDAQGKVLWKLIIRTDTNGDNFGIEK</sequence>
<evidence type="ECO:0008006" key="2">
    <source>
        <dbReference type="Google" id="ProtNLM"/>
    </source>
</evidence>
<geneLocation type="plasmid" evidence="1">
    <name>pAs1069_b</name>
</geneLocation>
<protein>
    <recommendedName>
        <fullName evidence="2">Protein L</fullName>
    </recommendedName>
</protein>
<proteinExistence type="predicted"/>
<name>A0A5P1I6A1_9GAMM</name>
<dbReference type="RefSeq" id="WP_033845668.1">
    <property type="nucleotide sequence ID" value="NZ_MK323041.1"/>
</dbReference>